<dbReference type="AlphaFoldDB" id="A0A653CIW2"/>
<evidence type="ECO:0000313" key="2">
    <source>
        <dbReference type="Proteomes" id="UP000410492"/>
    </source>
</evidence>
<reference evidence="1 2" key="1">
    <citation type="submission" date="2019-01" db="EMBL/GenBank/DDBJ databases">
        <authorList>
            <person name="Sayadi A."/>
        </authorList>
    </citation>
    <scope>NUCLEOTIDE SEQUENCE [LARGE SCALE GENOMIC DNA]</scope>
</reference>
<name>A0A653CIW2_CALMS</name>
<gene>
    <name evidence="1" type="ORF">CALMAC_LOCUS9515</name>
</gene>
<keyword evidence="2" id="KW-1185">Reference proteome</keyword>
<dbReference type="Proteomes" id="UP000410492">
    <property type="component" value="Unassembled WGS sequence"/>
</dbReference>
<organism evidence="1 2">
    <name type="scientific">Callosobruchus maculatus</name>
    <name type="common">Southern cowpea weevil</name>
    <name type="synonym">Pulse bruchid</name>
    <dbReference type="NCBI Taxonomy" id="64391"/>
    <lineage>
        <taxon>Eukaryota</taxon>
        <taxon>Metazoa</taxon>
        <taxon>Ecdysozoa</taxon>
        <taxon>Arthropoda</taxon>
        <taxon>Hexapoda</taxon>
        <taxon>Insecta</taxon>
        <taxon>Pterygota</taxon>
        <taxon>Neoptera</taxon>
        <taxon>Endopterygota</taxon>
        <taxon>Coleoptera</taxon>
        <taxon>Polyphaga</taxon>
        <taxon>Cucujiformia</taxon>
        <taxon>Chrysomeloidea</taxon>
        <taxon>Chrysomelidae</taxon>
        <taxon>Bruchinae</taxon>
        <taxon>Bruchini</taxon>
        <taxon>Callosobruchus</taxon>
    </lineage>
</organism>
<sequence length="36" mass="4438">MNNIKHEFHSQNDKSHFTLMTNHIYNKEHKPNLYII</sequence>
<accession>A0A653CIW2</accession>
<protein>
    <submittedName>
        <fullName evidence="1">Uncharacterized protein</fullName>
    </submittedName>
</protein>
<evidence type="ECO:0000313" key="1">
    <source>
        <dbReference type="EMBL" id="VEN47851.1"/>
    </source>
</evidence>
<dbReference type="EMBL" id="CAACVG010007970">
    <property type="protein sequence ID" value="VEN47851.1"/>
    <property type="molecule type" value="Genomic_DNA"/>
</dbReference>
<proteinExistence type="predicted"/>